<dbReference type="Pfam" id="PF13181">
    <property type="entry name" value="TPR_8"/>
    <property type="match status" value="1"/>
</dbReference>
<feature type="repeat" description="TPR" evidence="3">
    <location>
        <begin position="636"/>
        <end position="669"/>
    </location>
</feature>
<evidence type="ECO:0000256" key="4">
    <source>
        <dbReference type="SAM" id="MobiDB-lite"/>
    </source>
</evidence>
<dbReference type="GO" id="GO:0005680">
    <property type="term" value="C:anaphase-promoting complex"/>
    <property type="evidence" value="ECO:0007669"/>
    <property type="project" value="TreeGrafter"/>
</dbReference>
<dbReference type="PROSITE" id="PS50005">
    <property type="entry name" value="TPR"/>
    <property type="match status" value="4"/>
</dbReference>
<dbReference type="GO" id="GO:0031145">
    <property type="term" value="P:anaphase-promoting complex-dependent catabolic process"/>
    <property type="evidence" value="ECO:0007669"/>
    <property type="project" value="TreeGrafter"/>
</dbReference>
<dbReference type="GO" id="GO:0051301">
    <property type="term" value="P:cell division"/>
    <property type="evidence" value="ECO:0007669"/>
    <property type="project" value="TreeGrafter"/>
</dbReference>
<dbReference type="GeneID" id="19464212"/>
<dbReference type="Proteomes" id="UP000016922">
    <property type="component" value="Unassembled WGS sequence"/>
</dbReference>
<dbReference type="STRING" id="1116229.S3DDM7"/>
<dbReference type="RefSeq" id="XP_008076638.1">
    <property type="nucleotide sequence ID" value="XM_008078447.1"/>
</dbReference>
<dbReference type="Pfam" id="PF13176">
    <property type="entry name" value="TPR_7"/>
    <property type="match status" value="1"/>
</dbReference>
<dbReference type="GO" id="GO:0005737">
    <property type="term" value="C:cytoplasm"/>
    <property type="evidence" value="ECO:0007669"/>
    <property type="project" value="TreeGrafter"/>
</dbReference>
<sequence>MAGLDHLIADDLRRLIFYFLDNELVANALFIAERLTVYEPSADSAHLSSLCLLRLGRLSEAADQSERYGKSGQHLGCAYVFAQCCLGLGQCRDGIQALEQCRSSWVEVNSWGKHSESNRQILPNAASIYCLLGKLFEGCDDVKSAVECYSNGLKLNAFMWDAFTRLCDIGVAINTSNIFKVSPNLLVPTSEPFCSRSYDSENSGYPLQAENRPSQTRFVGLPNADPFGTSTRHNLQVSQPSRRVLRPAQIARDTTSKSKGKKRIATVAKRIRAPEVSSEVETQILRGSGTQTPEYTLPSVASLATRSRASRTEPSSIRSERRTFVQGGDAQYTTKAESSVSIPDEHQYPTIVAGHKRTPSGRLIQNQTQEFVRDQVGARKSVRQMNRTYAVRTPDPKTGRTERERGVPTNSKVKNPATNKAPTTTLLGDRSTDHKAFSPEFQSSQTNNTFSLTLERRQALESLLSLFKQLGESYYLSTHHQTPLALHILTSLPITHQQTPYVLSHTALAHFELADYTTAALTFSTLRKHSPHQTQHMDIYSTCLWHLRRPIDLTLLSYELSELSRHTPETWCAIGNSFSLDRDHSNAGKCFKRATQLNPKFAYGYTLEGHEYIAHEEFELAIQAFRKAVVVRKRHYNAWYGLGIAFLRLGKFACAEAYFRRAARIKPRCEVLVGGVGMALEAQRNFPAALNHYTAAANLAPKSIAPRERKVRLLLQMNDIKAAASELEVLRGLAPQRGFVYVLLGRMYALDGDKEMAVRSFGRAMGLCPERGKAITEEMAALIEGIEDEDSDVEML</sequence>
<dbReference type="InterPro" id="IPR011990">
    <property type="entry name" value="TPR-like_helical_dom_sf"/>
</dbReference>
<dbReference type="SMART" id="SM00028">
    <property type="entry name" value="TPR"/>
    <property type="match status" value="7"/>
</dbReference>
<dbReference type="EMBL" id="KE145353">
    <property type="protein sequence ID" value="EPE35820.1"/>
    <property type="molecule type" value="Genomic_DNA"/>
</dbReference>
<feature type="compositionally biased region" description="Basic and acidic residues" evidence="4">
    <location>
        <begin position="394"/>
        <end position="406"/>
    </location>
</feature>
<organism evidence="5 6">
    <name type="scientific">Glarea lozoyensis (strain ATCC 20868 / MF5171)</name>
    <dbReference type="NCBI Taxonomy" id="1116229"/>
    <lineage>
        <taxon>Eukaryota</taxon>
        <taxon>Fungi</taxon>
        <taxon>Dikarya</taxon>
        <taxon>Ascomycota</taxon>
        <taxon>Pezizomycotina</taxon>
        <taxon>Leotiomycetes</taxon>
        <taxon>Helotiales</taxon>
        <taxon>Helotiaceae</taxon>
        <taxon>Glarea</taxon>
    </lineage>
</organism>
<gene>
    <name evidence="5" type="ORF">GLAREA_05158</name>
</gene>
<feature type="region of interest" description="Disordered" evidence="4">
    <location>
        <begin position="392"/>
        <end position="442"/>
    </location>
</feature>
<comment type="similarity">
    <text evidence="2">Belongs to the APC3/CDC27 family.</text>
</comment>
<evidence type="ECO:0000256" key="2">
    <source>
        <dbReference type="ARBA" id="ARBA00038210"/>
    </source>
</evidence>
<feature type="repeat" description="TPR" evidence="3">
    <location>
        <begin position="568"/>
        <end position="601"/>
    </location>
</feature>
<dbReference type="Pfam" id="PF13432">
    <property type="entry name" value="TPR_16"/>
    <property type="match status" value="1"/>
</dbReference>
<dbReference type="OMA" id="RAYCFAR"/>
<dbReference type="Gene3D" id="1.25.40.10">
    <property type="entry name" value="Tetratricopeptide repeat domain"/>
    <property type="match status" value="4"/>
</dbReference>
<keyword evidence="1 3" id="KW-0802">TPR repeat</keyword>
<dbReference type="KEGG" id="glz:GLAREA_05158"/>
<dbReference type="HOGENOM" id="CLU_008850_1_0_1"/>
<evidence type="ECO:0000256" key="3">
    <source>
        <dbReference type="PROSITE-ProRule" id="PRU00339"/>
    </source>
</evidence>
<feature type="repeat" description="TPR" evidence="3">
    <location>
        <begin position="602"/>
        <end position="635"/>
    </location>
</feature>
<dbReference type="Pfam" id="PF12895">
    <property type="entry name" value="ANAPC3"/>
    <property type="match status" value="1"/>
</dbReference>
<protein>
    <submittedName>
        <fullName evidence="5">TPR-like protein</fullName>
    </submittedName>
</protein>
<dbReference type="PANTHER" id="PTHR12558">
    <property type="entry name" value="CELL DIVISION CYCLE 16,23,27"/>
    <property type="match status" value="1"/>
</dbReference>
<feature type="repeat" description="TPR" evidence="3">
    <location>
        <begin position="738"/>
        <end position="771"/>
    </location>
</feature>
<dbReference type="PANTHER" id="PTHR12558:SF13">
    <property type="entry name" value="CELL DIVISION CYCLE PROTEIN 27 HOMOLOG"/>
    <property type="match status" value="1"/>
</dbReference>
<evidence type="ECO:0000256" key="1">
    <source>
        <dbReference type="ARBA" id="ARBA00022803"/>
    </source>
</evidence>
<dbReference type="GO" id="GO:0007091">
    <property type="term" value="P:metaphase/anaphase transition of mitotic cell cycle"/>
    <property type="evidence" value="ECO:0007669"/>
    <property type="project" value="TreeGrafter"/>
</dbReference>
<dbReference type="GO" id="GO:0016567">
    <property type="term" value="P:protein ubiquitination"/>
    <property type="evidence" value="ECO:0007669"/>
    <property type="project" value="TreeGrafter"/>
</dbReference>
<feature type="compositionally biased region" description="Polar residues" evidence="4">
    <location>
        <begin position="408"/>
        <end position="426"/>
    </location>
</feature>
<evidence type="ECO:0000313" key="6">
    <source>
        <dbReference type="Proteomes" id="UP000016922"/>
    </source>
</evidence>
<dbReference type="OrthoDB" id="3551479at2759"/>
<keyword evidence="6" id="KW-1185">Reference proteome</keyword>
<dbReference type="InterPro" id="IPR019734">
    <property type="entry name" value="TPR_rpt"/>
</dbReference>
<accession>S3DDM7</accession>
<dbReference type="SUPFAM" id="SSF48452">
    <property type="entry name" value="TPR-like"/>
    <property type="match status" value="2"/>
</dbReference>
<name>S3DDM7_GLAL2</name>
<evidence type="ECO:0000313" key="5">
    <source>
        <dbReference type="EMBL" id="EPE35820.1"/>
    </source>
</evidence>
<dbReference type="AlphaFoldDB" id="S3DDM7"/>
<dbReference type="eggNOG" id="KOG1126">
    <property type="taxonomic scope" value="Eukaryota"/>
</dbReference>
<reference evidence="5 6" key="1">
    <citation type="journal article" date="2013" name="BMC Genomics">
        <title>Genomics-driven discovery of the pneumocandin biosynthetic gene cluster in the fungus Glarea lozoyensis.</title>
        <authorList>
            <person name="Chen L."/>
            <person name="Yue Q."/>
            <person name="Zhang X."/>
            <person name="Xiang M."/>
            <person name="Wang C."/>
            <person name="Li S."/>
            <person name="Che Y."/>
            <person name="Ortiz-Lopez F.J."/>
            <person name="Bills G.F."/>
            <person name="Liu X."/>
            <person name="An Z."/>
        </authorList>
    </citation>
    <scope>NUCLEOTIDE SEQUENCE [LARGE SCALE GENOMIC DNA]</scope>
    <source>
        <strain evidence="6">ATCC 20868 / MF5171</strain>
    </source>
</reference>
<proteinExistence type="inferred from homology"/>